<dbReference type="EMBL" id="CM045761">
    <property type="protein sequence ID" value="KAI8014499.1"/>
    <property type="molecule type" value="Genomic_DNA"/>
</dbReference>
<gene>
    <name evidence="1" type="ORF">LOK49_LG05G01345</name>
</gene>
<name>A0ACC0HP40_9ERIC</name>
<proteinExistence type="predicted"/>
<protein>
    <submittedName>
        <fullName evidence="1">L-type lectin-domain containing receptor kinase I.11</fullName>
    </submittedName>
</protein>
<keyword evidence="1" id="KW-0675">Receptor</keyword>
<keyword evidence="2" id="KW-1185">Reference proteome</keyword>
<sequence>MPTTTLSVSFLILLHLYLKFMALAEDENQFIYNGFHGANLHLDGDAQIHRNGLLQLTNTSVRQSGHAFYPLPIRFNATSSRLPQGLSFSTNFIFAMVYEIENYSGHGIAFTISPSTNFTKASPAQFLGLLNSNNNGNTSNHLLAIELDTVNTTEFNDINDNHVGIDVNSLESIVSAPASYYSNSEGKTKVWSSQYNEAARPSMRQVMQYLDGNVLLPDIPLHTTGMGAFSVTNEPSSEFVASFPSSVSKSSVQLMSITESILNSGR</sequence>
<comment type="caution">
    <text evidence="1">The sequence shown here is derived from an EMBL/GenBank/DDBJ whole genome shotgun (WGS) entry which is preliminary data.</text>
</comment>
<accession>A0ACC0HP40</accession>
<evidence type="ECO:0000313" key="1">
    <source>
        <dbReference type="EMBL" id="KAI8014499.1"/>
    </source>
</evidence>
<organism evidence="1 2">
    <name type="scientific">Camellia lanceoleosa</name>
    <dbReference type="NCBI Taxonomy" id="1840588"/>
    <lineage>
        <taxon>Eukaryota</taxon>
        <taxon>Viridiplantae</taxon>
        <taxon>Streptophyta</taxon>
        <taxon>Embryophyta</taxon>
        <taxon>Tracheophyta</taxon>
        <taxon>Spermatophyta</taxon>
        <taxon>Magnoliopsida</taxon>
        <taxon>eudicotyledons</taxon>
        <taxon>Gunneridae</taxon>
        <taxon>Pentapetalae</taxon>
        <taxon>asterids</taxon>
        <taxon>Ericales</taxon>
        <taxon>Theaceae</taxon>
        <taxon>Camellia</taxon>
    </lineage>
</organism>
<reference evidence="1 2" key="1">
    <citation type="journal article" date="2022" name="Plant J.">
        <title>Chromosome-level genome of Camellia lanceoleosa provides a valuable resource for understanding genome evolution and self-incompatibility.</title>
        <authorList>
            <person name="Gong W."/>
            <person name="Xiao S."/>
            <person name="Wang L."/>
            <person name="Liao Z."/>
            <person name="Chang Y."/>
            <person name="Mo W."/>
            <person name="Hu G."/>
            <person name="Li W."/>
            <person name="Zhao G."/>
            <person name="Zhu H."/>
            <person name="Hu X."/>
            <person name="Ji K."/>
            <person name="Xiang X."/>
            <person name="Song Q."/>
            <person name="Yuan D."/>
            <person name="Jin S."/>
            <person name="Zhang L."/>
        </authorList>
    </citation>
    <scope>NUCLEOTIDE SEQUENCE [LARGE SCALE GENOMIC DNA]</scope>
    <source>
        <strain evidence="1">SQ_2022a</strain>
    </source>
</reference>
<keyword evidence="1" id="KW-0418">Kinase</keyword>
<dbReference type="Proteomes" id="UP001060215">
    <property type="component" value="Chromosome 4"/>
</dbReference>
<keyword evidence="1" id="KW-0808">Transferase</keyword>
<evidence type="ECO:0000313" key="2">
    <source>
        <dbReference type="Proteomes" id="UP001060215"/>
    </source>
</evidence>